<keyword evidence="3" id="KW-1185">Reference proteome</keyword>
<dbReference type="SUPFAM" id="SSF55729">
    <property type="entry name" value="Acyl-CoA N-acyltransferases (Nat)"/>
    <property type="match status" value="1"/>
</dbReference>
<evidence type="ECO:0000313" key="3">
    <source>
        <dbReference type="Proteomes" id="UP000249341"/>
    </source>
</evidence>
<organism evidence="2 3">
    <name type="scientific">Actinoplanes lutulentus</name>
    <dbReference type="NCBI Taxonomy" id="1287878"/>
    <lineage>
        <taxon>Bacteria</taxon>
        <taxon>Bacillati</taxon>
        <taxon>Actinomycetota</taxon>
        <taxon>Actinomycetes</taxon>
        <taxon>Micromonosporales</taxon>
        <taxon>Micromonosporaceae</taxon>
        <taxon>Actinoplanes</taxon>
    </lineage>
</organism>
<dbReference type="CDD" id="cd04301">
    <property type="entry name" value="NAT_SF"/>
    <property type="match status" value="1"/>
</dbReference>
<dbReference type="PROSITE" id="PS51186">
    <property type="entry name" value="GNAT"/>
    <property type="match status" value="1"/>
</dbReference>
<sequence length="246" mass="26893">MRVEARPETAGTTIEHAGRVIRYLGGDQDWNAVIWSDLDAATADETIAGEIRWFGERGLDFEWKHYGHDQPADLAGRLEKAGFEPEGVETVMVAAIDELDLGATPPDGIRFEEIVDPAGVDVLVTVAEKAFGAGIPWLRPRLLAQLQDAPGNVRMFVAFAGDEAVSSARMDLTPGTAFAGLWGGGTVKEWRGRGIYRALVAHRARLALQLGYAYLQVDATDQSRPILQRLGFEALTTTTPFQWSSR</sequence>
<dbReference type="GO" id="GO:0016747">
    <property type="term" value="F:acyltransferase activity, transferring groups other than amino-acyl groups"/>
    <property type="evidence" value="ECO:0007669"/>
    <property type="project" value="InterPro"/>
</dbReference>
<evidence type="ECO:0000259" key="1">
    <source>
        <dbReference type="PROSITE" id="PS51186"/>
    </source>
</evidence>
<name>A0A327Z4T8_9ACTN</name>
<dbReference type="Pfam" id="PF00583">
    <property type="entry name" value="Acetyltransf_1"/>
    <property type="match status" value="1"/>
</dbReference>
<dbReference type="EMBL" id="QLMJ01000015">
    <property type="protein sequence ID" value="RAK31236.1"/>
    <property type="molecule type" value="Genomic_DNA"/>
</dbReference>
<gene>
    <name evidence="2" type="ORF">B0I29_11542</name>
</gene>
<proteinExistence type="predicted"/>
<comment type="caution">
    <text evidence="2">The sequence shown here is derived from an EMBL/GenBank/DDBJ whole genome shotgun (WGS) entry which is preliminary data.</text>
</comment>
<dbReference type="Gene3D" id="3.40.630.30">
    <property type="match status" value="1"/>
</dbReference>
<feature type="domain" description="N-acetyltransferase" evidence="1">
    <location>
        <begin position="109"/>
        <end position="246"/>
    </location>
</feature>
<dbReference type="InterPro" id="IPR000182">
    <property type="entry name" value="GNAT_dom"/>
</dbReference>
<evidence type="ECO:0000313" key="2">
    <source>
        <dbReference type="EMBL" id="RAK31236.1"/>
    </source>
</evidence>
<dbReference type="Proteomes" id="UP000249341">
    <property type="component" value="Unassembled WGS sequence"/>
</dbReference>
<accession>A0A327Z4T8</accession>
<dbReference type="InterPro" id="IPR016181">
    <property type="entry name" value="Acyl_CoA_acyltransferase"/>
</dbReference>
<reference evidence="2 3" key="1">
    <citation type="submission" date="2018-06" db="EMBL/GenBank/DDBJ databases">
        <title>Genomic Encyclopedia of Type Strains, Phase III (KMG-III): the genomes of soil and plant-associated and newly described type strains.</title>
        <authorList>
            <person name="Whitman W."/>
        </authorList>
    </citation>
    <scope>NUCLEOTIDE SEQUENCE [LARGE SCALE GENOMIC DNA]</scope>
    <source>
        <strain evidence="2 3">CGMCC 4.7090</strain>
    </source>
</reference>
<dbReference type="AlphaFoldDB" id="A0A327Z4T8"/>
<protein>
    <recommendedName>
        <fullName evidence="1">N-acetyltransferase domain-containing protein</fullName>
    </recommendedName>
</protein>